<gene>
    <name evidence="10" type="ORF">COB13_03695</name>
</gene>
<dbReference type="Pfam" id="PF13727">
    <property type="entry name" value="CoA_binding_3"/>
    <property type="match status" value="1"/>
</dbReference>
<dbReference type="Pfam" id="PF02397">
    <property type="entry name" value="Bac_transf"/>
    <property type="match status" value="1"/>
</dbReference>
<keyword evidence="4 8" id="KW-0812">Transmembrane</keyword>
<comment type="subcellular location">
    <subcellularLocation>
        <location evidence="1">Membrane</location>
        <topology evidence="1">Multi-pass membrane protein</topology>
    </subcellularLocation>
</comment>
<dbReference type="AlphaFoldDB" id="A0A2A4Z7U8"/>
<feature type="transmembrane region" description="Helical" evidence="8">
    <location>
        <begin position="293"/>
        <end position="313"/>
    </location>
</feature>
<evidence type="ECO:0000256" key="3">
    <source>
        <dbReference type="ARBA" id="ARBA00022679"/>
    </source>
</evidence>
<feature type="transmembrane region" description="Helical" evidence="8">
    <location>
        <begin position="120"/>
        <end position="138"/>
    </location>
</feature>
<comment type="caution">
    <text evidence="10">The sequence shown here is derived from an EMBL/GenBank/DDBJ whole genome shotgun (WGS) entry which is preliminary data.</text>
</comment>
<dbReference type="NCBIfam" id="TIGR03023">
    <property type="entry name" value="WcaJ_sugtrans"/>
    <property type="match status" value="1"/>
</dbReference>
<dbReference type="InterPro" id="IPR003362">
    <property type="entry name" value="Bact_transf"/>
</dbReference>
<feature type="transmembrane region" description="Helical" evidence="8">
    <location>
        <begin position="55"/>
        <end position="76"/>
    </location>
</feature>
<dbReference type="Gene3D" id="3.40.50.720">
    <property type="entry name" value="NAD(P)-binding Rossmann-like Domain"/>
    <property type="match status" value="1"/>
</dbReference>
<protein>
    <submittedName>
        <fullName evidence="10">Undecaprenyl-phosphate glucose phosphotransferase</fullName>
    </submittedName>
</protein>
<keyword evidence="5 8" id="KW-1133">Transmembrane helix</keyword>
<dbReference type="GO" id="GO:0000271">
    <property type="term" value="P:polysaccharide biosynthetic process"/>
    <property type="evidence" value="ECO:0007669"/>
    <property type="project" value="UniProtKB-KW"/>
</dbReference>
<evidence type="ECO:0000256" key="8">
    <source>
        <dbReference type="SAM" id="Phobius"/>
    </source>
</evidence>
<evidence type="ECO:0000256" key="7">
    <source>
        <dbReference type="ARBA" id="ARBA00023169"/>
    </source>
</evidence>
<evidence type="ECO:0000256" key="1">
    <source>
        <dbReference type="ARBA" id="ARBA00004141"/>
    </source>
</evidence>
<keyword evidence="3 10" id="KW-0808">Transferase</keyword>
<dbReference type="EMBL" id="NVUS01000003">
    <property type="protein sequence ID" value="PCJ03052.1"/>
    <property type="molecule type" value="Genomic_DNA"/>
</dbReference>
<name>A0A2A4Z7U8_9PROT</name>
<evidence type="ECO:0000256" key="4">
    <source>
        <dbReference type="ARBA" id="ARBA00022692"/>
    </source>
</evidence>
<evidence type="ECO:0000313" key="10">
    <source>
        <dbReference type="EMBL" id="PCJ03052.1"/>
    </source>
</evidence>
<sequence length="481" mass="54793">MSDKSSNLTKKISRPKILTLMRLTDMLVIFISGYLANILYISNQISLSASNNLDYFYMEILMALGAVLTFGFFNIYSIQDIRNTLKHGLHIITAWTVIFGLLATYLFLNKSGVEFSRVWFISWFIVGFAAIMITRLIYRKLFNKWLKQGRLERRAIVVGGGKAAEDLIKAVNSSSEGEVKILGTFDDRYDERSPDVVAGLPKLGQISDLVKFAREADIDLLLISLPVSAETRLLHLLKKLWVLPVDIRISALQSKLRFRPRSYSYIGKVPVLDLFDRPLSDWDSIAKNIEDRVIALFALILLSPIMAIVAAAVKLDSPGPVIFKQKRYGFNNEMIMVYKFRSMRNDQEDKTADKLVTKGDPRVTKVGKFIRKTSLDELPQLLNVLTGQLSLVGPRPHAVQAKADNRLYGEVVDSYFARHKVKPGITGWAQINGWRGETDTEEKIQQRVEHDLYYIEEWSVFFDLYILAMTPFSLLNTKNAY</sequence>
<proteinExistence type="inferred from homology"/>
<keyword evidence="7" id="KW-0270">Exopolysaccharide synthesis</keyword>
<dbReference type="NCBIfam" id="TIGR03025">
    <property type="entry name" value="EPS_sugtrans"/>
    <property type="match status" value="1"/>
</dbReference>
<feature type="transmembrane region" description="Helical" evidence="8">
    <location>
        <begin position="20"/>
        <end position="43"/>
    </location>
</feature>
<organism evidence="10">
    <name type="scientific">OCS116 cluster bacterium</name>
    <dbReference type="NCBI Taxonomy" id="2030921"/>
    <lineage>
        <taxon>Bacteria</taxon>
        <taxon>Pseudomonadati</taxon>
        <taxon>Pseudomonadota</taxon>
        <taxon>Alphaproteobacteria</taxon>
        <taxon>OCS116 cluster</taxon>
    </lineage>
</organism>
<reference evidence="10" key="2">
    <citation type="journal article" date="2018" name="ISME J.">
        <title>A dynamic microbial community with high functional redundancy inhabits the cold, oxic subseafloor aquifer.</title>
        <authorList>
            <person name="Tully B.J."/>
            <person name="Wheat C.G."/>
            <person name="Glazer B.T."/>
            <person name="Huber J.A."/>
        </authorList>
    </citation>
    <scope>NUCLEOTIDE SEQUENCE</scope>
    <source>
        <strain evidence="10">NORP83</strain>
    </source>
</reference>
<dbReference type="PANTHER" id="PTHR30576:SF0">
    <property type="entry name" value="UNDECAPRENYL-PHOSPHATE N-ACETYLGALACTOSAMINYL 1-PHOSPHATE TRANSFERASE-RELATED"/>
    <property type="match status" value="1"/>
</dbReference>
<evidence type="ECO:0000256" key="2">
    <source>
        <dbReference type="ARBA" id="ARBA00006464"/>
    </source>
</evidence>
<keyword evidence="6 8" id="KW-0472">Membrane</keyword>
<dbReference type="GO" id="GO:0016020">
    <property type="term" value="C:membrane"/>
    <property type="evidence" value="ECO:0007669"/>
    <property type="project" value="UniProtKB-SubCell"/>
</dbReference>
<dbReference type="PANTHER" id="PTHR30576">
    <property type="entry name" value="COLANIC BIOSYNTHESIS UDP-GLUCOSE LIPID CARRIER TRANSFERASE"/>
    <property type="match status" value="1"/>
</dbReference>
<evidence type="ECO:0000259" key="9">
    <source>
        <dbReference type="Pfam" id="PF02397"/>
    </source>
</evidence>
<evidence type="ECO:0000256" key="6">
    <source>
        <dbReference type="ARBA" id="ARBA00023136"/>
    </source>
</evidence>
<dbReference type="InterPro" id="IPR017473">
    <property type="entry name" value="Undecaprenyl-P_gluc_Ptfrase"/>
</dbReference>
<dbReference type="GO" id="GO:0016780">
    <property type="term" value="F:phosphotransferase activity, for other substituted phosphate groups"/>
    <property type="evidence" value="ECO:0007669"/>
    <property type="project" value="TreeGrafter"/>
</dbReference>
<feature type="transmembrane region" description="Helical" evidence="8">
    <location>
        <begin position="88"/>
        <end position="108"/>
    </location>
</feature>
<comment type="similarity">
    <text evidence="2">Belongs to the bacterial sugar transferase family.</text>
</comment>
<evidence type="ECO:0000256" key="5">
    <source>
        <dbReference type="ARBA" id="ARBA00022989"/>
    </source>
</evidence>
<reference key="1">
    <citation type="submission" date="2017-08" db="EMBL/GenBank/DDBJ databases">
        <title>A dynamic microbial community with high functional redundancy inhabits the cold, oxic subseafloor aquifer.</title>
        <authorList>
            <person name="Tully B.J."/>
            <person name="Wheat C.G."/>
            <person name="Glazer B.T."/>
            <person name="Huber J.A."/>
        </authorList>
    </citation>
    <scope>NUCLEOTIDE SEQUENCE [LARGE SCALE GENOMIC DNA]</scope>
</reference>
<dbReference type="InterPro" id="IPR017475">
    <property type="entry name" value="EPS_sugar_tfrase"/>
</dbReference>
<feature type="domain" description="Bacterial sugar transferase" evidence="9">
    <location>
        <begin position="287"/>
        <end position="475"/>
    </location>
</feature>
<accession>A0A2A4Z7U8</accession>